<dbReference type="NCBIfam" id="NF005413">
    <property type="entry name" value="PRK06986.1"/>
    <property type="match status" value="1"/>
</dbReference>
<keyword evidence="3 5" id="KW-0238">DNA-binding</keyword>
<dbReference type="InterPro" id="IPR007630">
    <property type="entry name" value="RNA_pol_sigma70_r4"/>
</dbReference>
<dbReference type="InterPro" id="IPR013324">
    <property type="entry name" value="RNA_pol_sigma_r3/r4-like"/>
</dbReference>
<keyword evidence="1 5" id="KW-0805">Transcription regulation</keyword>
<organism evidence="8 9">
    <name type="scientific">Poriferisphaera corsica</name>
    <dbReference type="NCBI Taxonomy" id="2528020"/>
    <lineage>
        <taxon>Bacteria</taxon>
        <taxon>Pseudomonadati</taxon>
        <taxon>Planctomycetota</taxon>
        <taxon>Phycisphaerae</taxon>
        <taxon>Phycisphaerales</taxon>
        <taxon>Phycisphaeraceae</taxon>
        <taxon>Poriferisphaera</taxon>
    </lineage>
</organism>
<name>A0A517YRE5_9BACT</name>
<keyword evidence="2 5" id="KW-0731">Sigma factor</keyword>
<dbReference type="PANTHER" id="PTHR30385:SF7">
    <property type="entry name" value="RNA POLYMERASE SIGMA FACTOR FLIA"/>
    <property type="match status" value="1"/>
</dbReference>
<feature type="domain" description="RNA polymerase sigma-70" evidence="6">
    <location>
        <begin position="65"/>
        <end position="78"/>
    </location>
</feature>
<evidence type="ECO:0000256" key="3">
    <source>
        <dbReference type="ARBA" id="ARBA00023125"/>
    </source>
</evidence>
<evidence type="ECO:0000256" key="1">
    <source>
        <dbReference type="ARBA" id="ARBA00023015"/>
    </source>
</evidence>
<dbReference type="Gene3D" id="1.10.1740.10">
    <property type="match status" value="1"/>
</dbReference>
<dbReference type="InterPro" id="IPR012845">
    <property type="entry name" value="RNA_pol_sigma_FliA_WhiG"/>
</dbReference>
<evidence type="ECO:0000259" key="6">
    <source>
        <dbReference type="PROSITE" id="PS00715"/>
    </source>
</evidence>
<comment type="similarity">
    <text evidence="5">Belongs to the sigma-70 factor family.</text>
</comment>
<dbReference type="SUPFAM" id="SSF88946">
    <property type="entry name" value="Sigma2 domain of RNA polymerase sigma factors"/>
    <property type="match status" value="1"/>
</dbReference>
<dbReference type="InterPro" id="IPR007624">
    <property type="entry name" value="RNA_pol_sigma70_r3"/>
</dbReference>
<dbReference type="Pfam" id="PF04542">
    <property type="entry name" value="Sigma70_r2"/>
    <property type="match status" value="1"/>
</dbReference>
<dbReference type="AlphaFoldDB" id="A0A517YRE5"/>
<dbReference type="PIRSF" id="PIRSF000770">
    <property type="entry name" value="RNA_pol_sigma-SigE/K"/>
    <property type="match status" value="1"/>
</dbReference>
<protein>
    <recommendedName>
        <fullName evidence="5">RNA polymerase sigma factor</fullName>
    </recommendedName>
</protein>
<dbReference type="Pfam" id="PF04539">
    <property type="entry name" value="Sigma70_r3"/>
    <property type="match status" value="1"/>
</dbReference>
<evidence type="ECO:0000313" key="9">
    <source>
        <dbReference type="Proteomes" id="UP000317369"/>
    </source>
</evidence>
<evidence type="ECO:0000256" key="4">
    <source>
        <dbReference type="ARBA" id="ARBA00023163"/>
    </source>
</evidence>
<dbReference type="GO" id="GO:0006352">
    <property type="term" value="P:DNA-templated transcription initiation"/>
    <property type="evidence" value="ECO:0007669"/>
    <property type="project" value="InterPro"/>
</dbReference>
<dbReference type="PROSITE" id="PS00716">
    <property type="entry name" value="SIGMA70_2"/>
    <property type="match status" value="1"/>
</dbReference>
<dbReference type="GO" id="GO:0016987">
    <property type="term" value="F:sigma factor activity"/>
    <property type="evidence" value="ECO:0007669"/>
    <property type="project" value="UniProtKB-KW"/>
</dbReference>
<dbReference type="GO" id="GO:0003677">
    <property type="term" value="F:DNA binding"/>
    <property type="evidence" value="ECO:0007669"/>
    <property type="project" value="UniProtKB-KW"/>
</dbReference>
<dbReference type="InterPro" id="IPR007627">
    <property type="entry name" value="RNA_pol_sigma70_r2"/>
</dbReference>
<comment type="function">
    <text evidence="5">Sigma factors are initiation factors that promote the attachment of RNA polymerase to specific initiation sites and are then released.</text>
</comment>
<dbReference type="GO" id="GO:0003899">
    <property type="term" value="F:DNA-directed RNA polymerase activity"/>
    <property type="evidence" value="ECO:0007669"/>
    <property type="project" value="InterPro"/>
</dbReference>
<dbReference type="Pfam" id="PF04545">
    <property type="entry name" value="Sigma70_r4"/>
    <property type="match status" value="1"/>
</dbReference>
<gene>
    <name evidence="8" type="primary">fliA_1</name>
    <name evidence="8" type="ORF">KS4_08340</name>
</gene>
<keyword evidence="9" id="KW-1185">Reference proteome</keyword>
<evidence type="ECO:0000313" key="8">
    <source>
        <dbReference type="EMBL" id="QDU32798.1"/>
    </source>
</evidence>
<dbReference type="PROSITE" id="PS00715">
    <property type="entry name" value="SIGMA70_1"/>
    <property type="match status" value="1"/>
</dbReference>
<dbReference type="SUPFAM" id="SSF88659">
    <property type="entry name" value="Sigma3 and sigma4 domains of RNA polymerase sigma factors"/>
    <property type="match status" value="2"/>
</dbReference>
<dbReference type="CDD" id="cd06171">
    <property type="entry name" value="Sigma70_r4"/>
    <property type="match status" value="1"/>
</dbReference>
<dbReference type="InterPro" id="IPR000943">
    <property type="entry name" value="RNA_pol_sigma70"/>
</dbReference>
<evidence type="ECO:0000256" key="5">
    <source>
        <dbReference type="RuleBase" id="RU362124"/>
    </source>
</evidence>
<feature type="domain" description="RNA polymerase sigma-70" evidence="7">
    <location>
        <begin position="229"/>
        <end position="255"/>
    </location>
</feature>
<dbReference type="PANTHER" id="PTHR30385">
    <property type="entry name" value="SIGMA FACTOR F FLAGELLAR"/>
    <property type="match status" value="1"/>
</dbReference>
<dbReference type="NCBIfam" id="TIGR02937">
    <property type="entry name" value="sigma70-ECF"/>
    <property type="match status" value="1"/>
</dbReference>
<keyword evidence="4 5" id="KW-0804">Transcription</keyword>
<dbReference type="InterPro" id="IPR014284">
    <property type="entry name" value="RNA_pol_sigma-70_dom"/>
</dbReference>
<dbReference type="EMBL" id="CP036425">
    <property type="protein sequence ID" value="QDU32798.1"/>
    <property type="molecule type" value="Genomic_DNA"/>
</dbReference>
<dbReference type="Proteomes" id="UP000317369">
    <property type="component" value="Chromosome"/>
</dbReference>
<evidence type="ECO:0000256" key="2">
    <source>
        <dbReference type="ARBA" id="ARBA00023082"/>
    </source>
</evidence>
<dbReference type="KEGG" id="pcor:KS4_08340"/>
<accession>A0A517YRE5</accession>
<proteinExistence type="inferred from homology"/>
<reference evidence="8 9" key="1">
    <citation type="submission" date="2019-02" db="EMBL/GenBank/DDBJ databases">
        <title>Deep-cultivation of Planctomycetes and their phenomic and genomic characterization uncovers novel biology.</title>
        <authorList>
            <person name="Wiegand S."/>
            <person name="Jogler M."/>
            <person name="Boedeker C."/>
            <person name="Pinto D."/>
            <person name="Vollmers J."/>
            <person name="Rivas-Marin E."/>
            <person name="Kohn T."/>
            <person name="Peeters S.H."/>
            <person name="Heuer A."/>
            <person name="Rast P."/>
            <person name="Oberbeckmann S."/>
            <person name="Bunk B."/>
            <person name="Jeske O."/>
            <person name="Meyerdierks A."/>
            <person name="Storesund J.E."/>
            <person name="Kallscheuer N."/>
            <person name="Luecker S."/>
            <person name="Lage O.M."/>
            <person name="Pohl T."/>
            <person name="Merkel B.J."/>
            <person name="Hornburger P."/>
            <person name="Mueller R.-W."/>
            <person name="Bruemmer F."/>
            <person name="Labrenz M."/>
            <person name="Spormann A.M."/>
            <person name="Op den Camp H."/>
            <person name="Overmann J."/>
            <person name="Amann R."/>
            <person name="Jetten M.S.M."/>
            <person name="Mascher T."/>
            <person name="Medema M.H."/>
            <person name="Devos D.P."/>
            <person name="Kaster A.-K."/>
            <person name="Ovreas L."/>
            <person name="Rohde M."/>
            <person name="Galperin M.Y."/>
            <person name="Jogler C."/>
        </authorList>
    </citation>
    <scope>NUCLEOTIDE SEQUENCE [LARGE SCALE GENOMIC DNA]</scope>
    <source>
        <strain evidence="8 9">KS4</strain>
    </source>
</reference>
<dbReference type="PRINTS" id="PR00046">
    <property type="entry name" value="SIGMA70FCT"/>
</dbReference>
<dbReference type="RefSeq" id="WP_200761546.1">
    <property type="nucleotide sequence ID" value="NZ_CP036425.1"/>
</dbReference>
<dbReference type="InterPro" id="IPR013325">
    <property type="entry name" value="RNA_pol_sigma_r2"/>
</dbReference>
<dbReference type="NCBIfam" id="TIGR02479">
    <property type="entry name" value="FliA_WhiG"/>
    <property type="match status" value="1"/>
</dbReference>
<dbReference type="Gene3D" id="1.20.140.160">
    <property type="match status" value="1"/>
</dbReference>
<evidence type="ECO:0000259" key="7">
    <source>
        <dbReference type="PROSITE" id="PS00716"/>
    </source>
</evidence>
<sequence length="271" mass="31007">MSRTEASPSSLSTITNENVDEVWKEYKSGETEFLRNKILEHYLPLVKYIAERVHSKLPNEVDCDDLISAGIFGLMDAIDAFDLSRGIKFQTYCAPRIRGAILDGLRAMDWVPRLVRSRTNKVGTARTRLQMQMGRKPTHDEIAEEMDISMEEYDKIRKDSSTVGVTSLDRKFFETDSSREMREIDVLIDRTQENPMSAAQRKDLKSLISKGLSRAERLILILYYFEEMTMKEIGTTLDLSESRVSQMHASVLARLRAGLAHRSGQLYSELD</sequence>